<comment type="subunit">
    <text evidence="8">Component of the RNA polymerase III complex consisting of 17 subunits: a ten-subunit horseshoe-shaped catalytic core composed of POLR3A/RPC1, POLR3B/RPC2, POLR1C/RPAC1, POLR1D/RPAC2, POLR3K/RPC10, POLR2E/RPABC1, POLR2F/RPABC2, POLR2H/RPABC3, POLR2K/RPABC4 and POLR2L/RPABC5; a mobile stalk composed of two subunits POLR3H/RPC8 and CRCP/RPC9, protruding from the core and functioning primarily in transcription initiation; and additional subunits homologous to general transcription factors of the RNA polymerase II machinery, POLR3C/RPC3-POLR3F/RPC6-POLR3G/RPC7 heterotrimer required for transcription initiation and POLR3D/RPC4-POLR3E/RPC5 heterodimer involved in both transcription initiation and termination.</text>
</comment>
<gene>
    <name evidence="12" type="primary">CRCP_0</name>
    <name evidence="12" type="ORF">g.92187</name>
</gene>
<evidence type="ECO:0000256" key="1">
    <source>
        <dbReference type="ARBA" id="ARBA00004123"/>
    </source>
</evidence>
<dbReference type="GO" id="GO:0000166">
    <property type="term" value="F:nucleotide binding"/>
    <property type="evidence" value="ECO:0007669"/>
    <property type="project" value="InterPro"/>
</dbReference>
<comment type="function">
    <text evidence="9">DNA-dependent RNA polymerase catalyzes the transcription of DNA into RNA using the four ribonucleoside triphosphates as substrates. Specific peripheric component of RNA polymerase III (Pol III) which synthesizes small non-coding RNAs including 5S rRNA, snRNAs, tRNAs and miRNAs from at least 500 distinct genomic loci. With POLR3H/RPC8 forms a mobile stalk that protrudes from Pol III core and functions primarily in transcription initiation. Pol III plays a key role in sensing and limiting infection by intracellular bacteria and DNA viruses. Acts as nuclear and cytosolic DNA sensor involved in innate immune response. Can sense non-self dsDNA that serves as template for transcription into dsRNA. The non-self RNA polymerase III transcripts, such as Epstein-Barr virus-encoded RNAs (EBERs) induce type I interferon and NF-kappa-B through the RIG-I pathway.</text>
</comment>
<dbReference type="GO" id="GO:0005666">
    <property type="term" value="C:RNA polymerase III complex"/>
    <property type="evidence" value="ECO:0007669"/>
    <property type="project" value="InterPro"/>
</dbReference>
<evidence type="ECO:0000256" key="5">
    <source>
        <dbReference type="ARBA" id="ARBA00023163"/>
    </source>
</evidence>
<evidence type="ECO:0000256" key="9">
    <source>
        <dbReference type="ARBA" id="ARBA00045808"/>
    </source>
</evidence>
<organism evidence="12">
    <name type="scientific">Lygus hesperus</name>
    <name type="common">Western plant bug</name>
    <dbReference type="NCBI Taxonomy" id="30085"/>
    <lineage>
        <taxon>Eukaryota</taxon>
        <taxon>Metazoa</taxon>
        <taxon>Ecdysozoa</taxon>
        <taxon>Arthropoda</taxon>
        <taxon>Hexapoda</taxon>
        <taxon>Insecta</taxon>
        <taxon>Pterygota</taxon>
        <taxon>Neoptera</taxon>
        <taxon>Paraneoptera</taxon>
        <taxon>Hemiptera</taxon>
        <taxon>Heteroptera</taxon>
        <taxon>Panheteroptera</taxon>
        <taxon>Cimicomorpha</taxon>
        <taxon>Miridae</taxon>
        <taxon>Mirini</taxon>
        <taxon>Lygus</taxon>
    </lineage>
</organism>
<protein>
    <recommendedName>
        <fullName evidence="3">DNA-directed RNA polymerase III subunit RPC9</fullName>
    </recommendedName>
</protein>
<feature type="domain" description="RNA polymerase Rpb4/RPC9 core" evidence="11">
    <location>
        <begin position="40"/>
        <end position="172"/>
    </location>
</feature>
<accession>A0A146L358</accession>
<evidence type="ECO:0000256" key="6">
    <source>
        <dbReference type="ARBA" id="ARBA00023242"/>
    </source>
</evidence>
<dbReference type="Gene3D" id="1.20.1250.40">
    <property type="match status" value="1"/>
</dbReference>
<dbReference type="Pfam" id="PF03874">
    <property type="entry name" value="RNA_pol_Rpb4"/>
    <property type="match status" value="1"/>
</dbReference>
<dbReference type="EMBL" id="GDHC01015801">
    <property type="protein sequence ID" value="JAQ02828.1"/>
    <property type="molecule type" value="Transcribed_RNA"/>
</dbReference>
<evidence type="ECO:0000256" key="2">
    <source>
        <dbReference type="ARBA" id="ARBA00006898"/>
    </source>
</evidence>
<comment type="function">
    <text evidence="7">Accessory protein for the calcitonin gene-related peptide (CGRP) receptor. It modulates CGRP responsiveness in a variety of tissues.</text>
</comment>
<dbReference type="InterPro" id="IPR005574">
    <property type="entry name" value="Rpb4/RPC9"/>
</dbReference>
<name>A0A146L358_LYGHE</name>
<dbReference type="AlphaFoldDB" id="A0A146L358"/>
<dbReference type="SMART" id="SM00657">
    <property type="entry name" value="RPOL4c"/>
    <property type="match status" value="1"/>
</dbReference>
<keyword evidence="6" id="KW-0539">Nucleus</keyword>
<proteinExistence type="inferred from homology"/>
<comment type="subcellular location">
    <subcellularLocation>
        <location evidence="1">Nucleus</location>
    </subcellularLocation>
</comment>
<dbReference type="GO" id="GO:0006384">
    <property type="term" value="P:transcription initiation at RNA polymerase III promoter"/>
    <property type="evidence" value="ECO:0007669"/>
    <property type="project" value="InterPro"/>
</dbReference>
<sequence>MQHKVQKMTSTTNSDGPVGEGGCAVGATVTASPASNLRAPEAAACTVAESQDQLEREITQIQLQISEHTAQLHRLFEEEQYVWCIDTTRNYLNTRPGRYQNPQIIETFFNELSKLNQINNFDIITHEALQLLNHRPILHVDIQLIIEHFYERVRNPDHQQLLLDLCATLPPVIPDTGASAESTEHQQLNSTHHTTTGDTDTGDDTEQITSTLNITTLDSPLNMSDIHDLLSDQNYLEATREDDELINAAGAQIDAEDDAVQNDDDEGD</sequence>
<evidence type="ECO:0000256" key="4">
    <source>
        <dbReference type="ARBA" id="ARBA00022478"/>
    </source>
</evidence>
<dbReference type="InterPro" id="IPR038324">
    <property type="entry name" value="Rpb4/RPC9_sf"/>
</dbReference>
<evidence type="ECO:0000313" key="12">
    <source>
        <dbReference type="EMBL" id="JAQ02828.1"/>
    </source>
</evidence>
<dbReference type="InterPro" id="IPR038846">
    <property type="entry name" value="RPC9"/>
</dbReference>
<dbReference type="InterPro" id="IPR006590">
    <property type="entry name" value="RNA_pol_Rpb4/RPC9_core"/>
</dbReference>
<evidence type="ECO:0000256" key="7">
    <source>
        <dbReference type="ARBA" id="ARBA00043924"/>
    </source>
</evidence>
<dbReference type="InterPro" id="IPR010997">
    <property type="entry name" value="HRDC-like_sf"/>
</dbReference>
<evidence type="ECO:0000259" key="11">
    <source>
        <dbReference type="SMART" id="SM00657"/>
    </source>
</evidence>
<feature type="region of interest" description="Disordered" evidence="10">
    <location>
        <begin position="175"/>
        <end position="206"/>
    </location>
</feature>
<dbReference type="PANTHER" id="PTHR15561:SF0">
    <property type="entry name" value="DNA-DIRECTED RNA POLYMERASE III SUBUNIT RPC9"/>
    <property type="match status" value="1"/>
</dbReference>
<evidence type="ECO:0000256" key="8">
    <source>
        <dbReference type="ARBA" id="ARBA00044007"/>
    </source>
</evidence>
<evidence type="ECO:0000256" key="3">
    <source>
        <dbReference type="ARBA" id="ARBA00016672"/>
    </source>
</evidence>
<evidence type="ECO:0000256" key="10">
    <source>
        <dbReference type="SAM" id="MobiDB-lite"/>
    </source>
</evidence>
<keyword evidence="4 12" id="KW-0240">DNA-directed RNA polymerase</keyword>
<reference evidence="12" key="1">
    <citation type="journal article" date="2016" name="Gigascience">
        <title>De novo construction of an expanded transcriptome assembly for the western tarnished plant bug, Lygus hesperus.</title>
        <authorList>
            <person name="Tassone E.E."/>
            <person name="Geib S.M."/>
            <person name="Hall B."/>
            <person name="Fabrick J.A."/>
            <person name="Brent C.S."/>
            <person name="Hull J.J."/>
        </authorList>
    </citation>
    <scope>NUCLEOTIDE SEQUENCE</scope>
</reference>
<dbReference type="PANTHER" id="PTHR15561">
    <property type="entry name" value="CALCITONIN GENE-RELATED PEPTIDE-RECEPTOR COMPONENT PROTEIN"/>
    <property type="match status" value="1"/>
</dbReference>
<feature type="compositionally biased region" description="Polar residues" evidence="10">
    <location>
        <begin position="179"/>
        <end position="190"/>
    </location>
</feature>
<keyword evidence="5" id="KW-0804">Transcription</keyword>
<comment type="similarity">
    <text evidence="2">Belongs to the eukaryotic RPC9 RNA polymerase subunit family.</text>
</comment>
<dbReference type="SUPFAM" id="SSF47819">
    <property type="entry name" value="HRDC-like"/>
    <property type="match status" value="1"/>
</dbReference>